<feature type="non-terminal residue" evidence="2">
    <location>
        <position position="49"/>
    </location>
</feature>
<evidence type="ECO:0000313" key="3">
    <source>
        <dbReference type="Proteomes" id="UP000054359"/>
    </source>
</evidence>
<accession>A0A087TUV1</accession>
<dbReference type="OrthoDB" id="10496513at2759"/>
<evidence type="ECO:0000256" key="1">
    <source>
        <dbReference type="SAM" id="MobiDB-lite"/>
    </source>
</evidence>
<proteinExistence type="predicted"/>
<dbReference type="Proteomes" id="UP000054359">
    <property type="component" value="Unassembled WGS sequence"/>
</dbReference>
<organism evidence="2 3">
    <name type="scientific">Stegodyphus mimosarum</name>
    <name type="common">African social velvet spider</name>
    <dbReference type="NCBI Taxonomy" id="407821"/>
    <lineage>
        <taxon>Eukaryota</taxon>
        <taxon>Metazoa</taxon>
        <taxon>Ecdysozoa</taxon>
        <taxon>Arthropoda</taxon>
        <taxon>Chelicerata</taxon>
        <taxon>Arachnida</taxon>
        <taxon>Araneae</taxon>
        <taxon>Araneomorphae</taxon>
        <taxon>Entelegynae</taxon>
        <taxon>Eresoidea</taxon>
        <taxon>Eresidae</taxon>
        <taxon>Stegodyphus</taxon>
    </lineage>
</organism>
<feature type="region of interest" description="Disordered" evidence="1">
    <location>
        <begin position="27"/>
        <end position="49"/>
    </location>
</feature>
<dbReference type="EMBL" id="KK116828">
    <property type="protein sequence ID" value="KFM68890.1"/>
    <property type="molecule type" value="Genomic_DNA"/>
</dbReference>
<sequence length="49" mass="5832">MGKFQGRWKTHPSCNKRFRVQRNRRAQEINMKLNSPPVEATEQADGFER</sequence>
<gene>
    <name evidence="2" type="ORF">X975_11625</name>
</gene>
<name>A0A087TUV1_STEMI</name>
<dbReference type="AlphaFoldDB" id="A0A087TUV1"/>
<evidence type="ECO:0000313" key="2">
    <source>
        <dbReference type="EMBL" id="KFM68890.1"/>
    </source>
</evidence>
<reference evidence="2 3" key="1">
    <citation type="submission" date="2013-11" db="EMBL/GenBank/DDBJ databases">
        <title>Genome sequencing of Stegodyphus mimosarum.</title>
        <authorList>
            <person name="Bechsgaard J."/>
        </authorList>
    </citation>
    <scope>NUCLEOTIDE SEQUENCE [LARGE SCALE GENOMIC DNA]</scope>
</reference>
<protein>
    <submittedName>
        <fullName evidence="2">Uncharacterized protein</fullName>
    </submittedName>
</protein>
<keyword evidence="3" id="KW-1185">Reference proteome</keyword>